<name>A0A0F9PXR4_9ZZZZ</name>
<evidence type="ECO:0000313" key="1">
    <source>
        <dbReference type="EMBL" id="KKM97972.1"/>
    </source>
</evidence>
<dbReference type="AlphaFoldDB" id="A0A0F9PXR4"/>
<gene>
    <name evidence="1" type="ORF">LCGC14_1162720</name>
</gene>
<proteinExistence type="predicted"/>
<dbReference type="Gene3D" id="2.120.10.10">
    <property type="match status" value="1"/>
</dbReference>
<accession>A0A0F9PXR4</accession>
<sequence length="378" mass="42835">MREIQSYPHRINNLDRIIISRNDDKWQGHPDIAYFRDNIYVIYRESDRHLTPGGTAIILVRCTLIPKDNTIIATEEIEICTSEDRLNCPRLSVIDGELWITCDKIQSGDNFIAAENIQENTKILLWRSGDGQEWTGPIETNITGIVPDRICQFGNRYLIATHTKKLPDEVSEAITKQLPEHQKSFQDLYANEQKKGHLVQNVWITKDLKEDWTRVPVADQSSFNFCEASIIKLDKMLLCFMRENSGKGLPAFMSISLNGGSAWSTPQPTRLFGCHRPVVGVLESGNLLVTYREQSSVLAPSCWARNTFAALIRKDSILSSCNKSVILPLDHDASRIKSDSGYTGWVQLPTGRIVVVNYITDEAPRPYICGYLISEDNF</sequence>
<reference evidence="1" key="1">
    <citation type="journal article" date="2015" name="Nature">
        <title>Complex archaea that bridge the gap between prokaryotes and eukaryotes.</title>
        <authorList>
            <person name="Spang A."/>
            <person name="Saw J.H."/>
            <person name="Jorgensen S.L."/>
            <person name="Zaremba-Niedzwiedzka K."/>
            <person name="Martijn J."/>
            <person name="Lind A.E."/>
            <person name="van Eijk R."/>
            <person name="Schleper C."/>
            <person name="Guy L."/>
            <person name="Ettema T.J."/>
        </authorList>
    </citation>
    <scope>NUCLEOTIDE SEQUENCE</scope>
</reference>
<protein>
    <recommendedName>
        <fullName evidence="2">Sialidase domain-containing protein</fullName>
    </recommendedName>
</protein>
<comment type="caution">
    <text evidence="1">The sequence shown here is derived from an EMBL/GenBank/DDBJ whole genome shotgun (WGS) entry which is preliminary data.</text>
</comment>
<dbReference type="InterPro" id="IPR036278">
    <property type="entry name" value="Sialidase_sf"/>
</dbReference>
<dbReference type="CDD" id="cd15482">
    <property type="entry name" value="Sialidase_non-viral"/>
    <property type="match status" value="1"/>
</dbReference>
<dbReference type="EMBL" id="LAZR01005684">
    <property type="protein sequence ID" value="KKM97972.1"/>
    <property type="molecule type" value="Genomic_DNA"/>
</dbReference>
<evidence type="ECO:0008006" key="2">
    <source>
        <dbReference type="Google" id="ProtNLM"/>
    </source>
</evidence>
<organism evidence="1">
    <name type="scientific">marine sediment metagenome</name>
    <dbReference type="NCBI Taxonomy" id="412755"/>
    <lineage>
        <taxon>unclassified sequences</taxon>
        <taxon>metagenomes</taxon>
        <taxon>ecological metagenomes</taxon>
    </lineage>
</organism>
<dbReference type="SUPFAM" id="SSF50939">
    <property type="entry name" value="Sialidases"/>
    <property type="match status" value="1"/>
</dbReference>